<dbReference type="Proteomes" id="UP000290958">
    <property type="component" value="Unassembled WGS sequence"/>
</dbReference>
<dbReference type="PANTHER" id="PTHR11054:SF0">
    <property type="entry name" value="6-PHOSPHOGLUCONOLACTONASE"/>
    <property type="match status" value="1"/>
</dbReference>
<dbReference type="RefSeq" id="WP_129404710.1">
    <property type="nucleotide sequence ID" value="NZ_SBKP01000011.1"/>
</dbReference>
<dbReference type="GO" id="GO:0005975">
    <property type="term" value="P:carbohydrate metabolic process"/>
    <property type="evidence" value="ECO:0007669"/>
    <property type="project" value="InterPro"/>
</dbReference>
<dbReference type="SUPFAM" id="SSF100950">
    <property type="entry name" value="NagB/RpiA/CoA transferase-like"/>
    <property type="match status" value="1"/>
</dbReference>
<evidence type="ECO:0000259" key="1">
    <source>
        <dbReference type="Pfam" id="PF01182"/>
    </source>
</evidence>
<dbReference type="PANTHER" id="PTHR11054">
    <property type="entry name" value="6-PHOSPHOGLUCONOLACTONASE"/>
    <property type="match status" value="1"/>
</dbReference>
<keyword evidence="3" id="KW-1185">Reference proteome</keyword>
<reference evidence="3" key="1">
    <citation type="submission" date="2019-01" db="EMBL/GenBank/DDBJ databases">
        <title>Cytophagaceae bacterium strain CAR-16.</title>
        <authorList>
            <person name="Chen W.-M."/>
        </authorList>
    </citation>
    <scope>NUCLEOTIDE SEQUENCE [LARGE SCALE GENOMIC DNA]</scope>
    <source>
        <strain evidence="3">CHR27</strain>
    </source>
</reference>
<dbReference type="Gene3D" id="3.40.50.1360">
    <property type="match status" value="2"/>
</dbReference>
<dbReference type="OrthoDB" id="9810967at2"/>
<comment type="caution">
    <text evidence="2">The sequence shown here is derived from an EMBL/GenBank/DDBJ whole genome shotgun (WGS) entry which is preliminary data.</text>
</comment>
<dbReference type="InterPro" id="IPR006148">
    <property type="entry name" value="Glc/Gal-6P_isomerase"/>
</dbReference>
<protein>
    <submittedName>
        <fullName evidence="2">6-phosphogluconolactonase</fullName>
    </submittedName>
</protein>
<proteinExistence type="predicted"/>
<organism evidence="2 3">
    <name type="scientific">Sphingobium fluviale</name>
    <dbReference type="NCBI Taxonomy" id="2506423"/>
    <lineage>
        <taxon>Bacteria</taxon>
        <taxon>Pseudomonadati</taxon>
        <taxon>Pseudomonadota</taxon>
        <taxon>Alphaproteobacteria</taxon>
        <taxon>Sphingomonadales</taxon>
        <taxon>Sphingomonadaceae</taxon>
        <taxon>Sphingobium</taxon>
    </lineage>
</organism>
<dbReference type="InterPro" id="IPR039104">
    <property type="entry name" value="6PGL"/>
</dbReference>
<gene>
    <name evidence="2" type="ORF">EQG66_11360</name>
</gene>
<evidence type="ECO:0000313" key="3">
    <source>
        <dbReference type="Proteomes" id="UP000290958"/>
    </source>
</evidence>
<dbReference type="EMBL" id="SBKP01000011">
    <property type="protein sequence ID" value="RXR27681.1"/>
    <property type="molecule type" value="Genomic_DNA"/>
</dbReference>
<feature type="domain" description="Glucosamine/galactosamine-6-phosphate isomerase" evidence="1">
    <location>
        <begin position="99"/>
        <end position="187"/>
    </location>
</feature>
<name>A0A4Q1KGB8_9SPHN</name>
<feature type="domain" description="Glucosamine/galactosamine-6-phosphate isomerase" evidence="1">
    <location>
        <begin position="15"/>
        <end position="84"/>
    </location>
</feature>
<accession>A0A4Q1KGB8</accession>
<sequence>MIEVQWAPDGSDAAVARYLAEKIASGARHLGVPGGKTPVGIMDRLTTFDLPWHELRIDLVDDRIVPVDHPASNFGLLSRAFAGKPVQLAPLSDGPWTGGRFDLVWLGMGEDGHIASIFPGSAPSPELPPAVVAVMPDPMPPEAPFERLTLTLSALTDAGEIILVVRGQQKREILESVIAGRRGLPIADLLAAARSPVSIFWTE</sequence>
<dbReference type="Pfam" id="PF01182">
    <property type="entry name" value="Glucosamine_iso"/>
    <property type="match status" value="2"/>
</dbReference>
<evidence type="ECO:0000313" key="2">
    <source>
        <dbReference type="EMBL" id="RXR27681.1"/>
    </source>
</evidence>
<dbReference type="InterPro" id="IPR037171">
    <property type="entry name" value="NagB/RpiA_transferase-like"/>
</dbReference>
<dbReference type="AlphaFoldDB" id="A0A4Q1KGB8"/>